<feature type="chain" id="PRO_5046325432" evidence="5">
    <location>
        <begin position="22"/>
        <end position="572"/>
    </location>
</feature>
<dbReference type="PANTHER" id="PTHR19328:SF75">
    <property type="entry name" value="ALDOSE SUGAR DEHYDROGENASE YLII"/>
    <property type="match status" value="1"/>
</dbReference>
<sequence>MNFIKSSLLLMLCGFTVAGQAQKKAAPTYSTNKLIIDRGDALFQKNCAECHNFRQRGIGPVLSGVTADASYTYLSKFIVNSQAVIKSGNKRAVALFAEYKIPMPAHPQLKPAEINALLSFINTHKKAAEVYVNTAELGAPVKDPIPTKIAKAGLTLKLEEWATAPATSTKKPLTRINQTYVLKTPTGNRLFMLDLRGKLYEIKDKQFNVVMDMAKEKPKFIHEPGLASGWGTFVFHPDFLKNGLLYTTHTEKKGSAPADFAYADSIPVALQWVVTEWKVKDPAAAVFEATPREMIRMDNPSAMHGMQQMIFDPTLKPGMPGYGLLYLDFGDGGSGELGYPWLCNGSTEPRGSILRIDPMGRNSRNGKYGIPASNPRAKTGDPTVLGEVYARGFRNPNKITRAPDGKVIVSEIGYTNVEELNILKPGLNYGWPTREGTFVSVLAGKKSAIYNLPAHDDPKYTYPVAQYDHDEGNSVAGGFVYTGDIAALKGKYIFGDIVKGRVFYVELADLKLGQQAVIKEFDLQFGDLKTTYPQLVKNPKTDMRFGLGENNAFYIWAKTDGKIWQIKDCVTN</sequence>
<organism evidence="7 8">
    <name type="scientific">Mucilaginibacter humi</name>
    <dbReference type="NCBI Taxonomy" id="2732510"/>
    <lineage>
        <taxon>Bacteria</taxon>
        <taxon>Pseudomonadati</taxon>
        <taxon>Bacteroidota</taxon>
        <taxon>Sphingobacteriia</taxon>
        <taxon>Sphingobacteriales</taxon>
        <taxon>Sphingobacteriaceae</taxon>
        <taxon>Mucilaginibacter</taxon>
    </lineage>
</organism>
<dbReference type="InterPro" id="IPR011041">
    <property type="entry name" value="Quinoprot_gluc/sorb_DH_b-prop"/>
</dbReference>
<dbReference type="Gene3D" id="1.10.760.10">
    <property type="entry name" value="Cytochrome c-like domain"/>
    <property type="match status" value="1"/>
</dbReference>
<keyword evidence="5" id="KW-0732">Signal</keyword>
<gene>
    <name evidence="7" type="ORF">HK413_01710</name>
</gene>
<dbReference type="SUPFAM" id="SSF50952">
    <property type="entry name" value="Soluble quinoprotein glucose dehydrogenase"/>
    <property type="match status" value="1"/>
</dbReference>
<feature type="signal peptide" evidence="5">
    <location>
        <begin position="1"/>
        <end position="21"/>
    </location>
</feature>
<dbReference type="InterPro" id="IPR012938">
    <property type="entry name" value="Glc/Sorbosone_DH"/>
</dbReference>
<accession>A0ABX1VZ16</accession>
<evidence type="ECO:0000256" key="5">
    <source>
        <dbReference type="SAM" id="SignalP"/>
    </source>
</evidence>
<dbReference type="InterPro" id="IPR036909">
    <property type="entry name" value="Cyt_c-like_dom_sf"/>
</dbReference>
<keyword evidence="3 4" id="KW-0408">Iron</keyword>
<evidence type="ECO:0000313" key="8">
    <source>
        <dbReference type="Proteomes" id="UP000566071"/>
    </source>
</evidence>
<dbReference type="Pfam" id="PF07995">
    <property type="entry name" value="GSDH"/>
    <property type="match status" value="1"/>
</dbReference>
<feature type="domain" description="Cytochrome c" evidence="6">
    <location>
        <begin position="34"/>
        <end position="125"/>
    </location>
</feature>
<reference evidence="7 8" key="1">
    <citation type="submission" date="2020-05" db="EMBL/GenBank/DDBJ databases">
        <authorList>
            <person name="Khan S.A."/>
            <person name="Jeon C.O."/>
            <person name="Chun B.H."/>
        </authorList>
    </citation>
    <scope>NUCLEOTIDE SEQUENCE [LARGE SCALE GENOMIC DNA]</scope>
    <source>
        <strain evidence="7 8">S1162</strain>
    </source>
</reference>
<dbReference type="Proteomes" id="UP000566071">
    <property type="component" value="Unassembled WGS sequence"/>
</dbReference>
<dbReference type="Gene3D" id="2.120.10.30">
    <property type="entry name" value="TolB, C-terminal domain"/>
    <property type="match status" value="1"/>
</dbReference>
<evidence type="ECO:0000256" key="3">
    <source>
        <dbReference type="ARBA" id="ARBA00023004"/>
    </source>
</evidence>
<dbReference type="InterPro" id="IPR011042">
    <property type="entry name" value="6-blade_b-propeller_TolB-like"/>
</dbReference>
<keyword evidence="8" id="KW-1185">Reference proteome</keyword>
<dbReference type="RefSeq" id="WP_175268910.1">
    <property type="nucleotide sequence ID" value="NZ_JABFCR010000005.1"/>
</dbReference>
<dbReference type="PANTHER" id="PTHR19328">
    <property type="entry name" value="HEDGEHOG-INTERACTING PROTEIN"/>
    <property type="match status" value="1"/>
</dbReference>
<dbReference type="InterPro" id="IPR009056">
    <property type="entry name" value="Cyt_c-like_dom"/>
</dbReference>
<evidence type="ECO:0000259" key="6">
    <source>
        <dbReference type="PROSITE" id="PS51007"/>
    </source>
</evidence>
<protein>
    <submittedName>
        <fullName evidence="7">C-type cytochrome</fullName>
    </submittedName>
</protein>
<evidence type="ECO:0000313" key="7">
    <source>
        <dbReference type="EMBL" id="NNU33207.1"/>
    </source>
</evidence>
<evidence type="ECO:0000256" key="2">
    <source>
        <dbReference type="ARBA" id="ARBA00022723"/>
    </source>
</evidence>
<name>A0ABX1VZ16_9SPHI</name>
<keyword evidence="1 4" id="KW-0349">Heme</keyword>
<dbReference type="SUPFAM" id="SSF46626">
    <property type="entry name" value="Cytochrome c"/>
    <property type="match status" value="1"/>
</dbReference>
<dbReference type="PROSITE" id="PS51007">
    <property type="entry name" value="CYTC"/>
    <property type="match status" value="1"/>
</dbReference>
<proteinExistence type="predicted"/>
<comment type="caution">
    <text evidence="7">The sequence shown here is derived from an EMBL/GenBank/DDBJ whole genome shotgun (WGS) entry which is preliminary data.</text>
</comment>
<keyword evidence="2 4" id="KW-0479">Metal-binding</keyword>
<evidence type="ECO:0000256" key="1">
    <source>
        <dbReference type="ARBA" id="ARBA00022617"/>
    </source>
</evidence>
<dbReference type="EMBL" id="JABFCR010000005">
    <property type="protein sequence ID" value="NNU33207.1"/>
    <property type="molecule type" value="Genomic_DNA"/>
</dbReference>
<dbReference type="Pfam" id="PF00034">
    <property type="entry name" value="Cytochrom_C"/>
    <property type="match status" value="1"/>
</dbReference>
<evidence type="ECO:0000256" key="4">
    <source>
        <dbReference type="PROSITE-ProRule" id="PRU00433"/>
    </source>
</evidence>